<dbReference type="AlphaFoldDB" id="A0A1Y2BIC4"/>
<organism evidence="2 3">
    <name type="scientific">Rhizoclosmatium globosum</name>
    <dbReference type="NCBI Taxonomy" id="329046"/>
    <lineage>
        <taxon>Eukaryota</taxon>
        <taxon>Fungi</taxon>
        <taxon>Fungi incertae sedis</taxon>
        <taxon>Chytridiomycota</taxon>
        <taxon>Chytridiomycota incertae sedis</taxon>
        <taxon>Chytridiomycetes</taxon>
        <taxon>Chytridiales</taxon>
        <taxon>Chytriomycetaceae</taxon>
        <taxon>Rhizoclosmatium</taxon>
    </lineage>
</organism>
<dbReference type="EMBL" id="MCGO01000061">
    <property type="protein sequence ID" value="ORY34533.1"/>
    <property type="molecule type" value="Genomic_DNA"/>
</dbReference>
<evidence type="ECO:0000256" key="1">
    <source>
        <dbReference type="SAM" id="MobiDB-lite"/>
    </source>
</evidence>
<feature type="region of interest" description="Disordered" evidence="1">
    <location>
        <begin position="205"/>
        <end position="238"/>
    </location>
</feature>
<proteinExistence type="predicted"/>
<evidence type="ECO:0000313" key="2">
    <source>
        <dbReference type="EMBL" id="ORY34533.1"/>
    </source>
</evidence>
<evidence type="ECO:0000313" key="3">
    <source>
        <dbReference type="Proteomes" id="UP000193642"/>
    </source>
</evidence>
<accession>A0A1Y2BIC4</accession>
<dbReference type="Proteomes" id="UP000193642">
    <property type="component" value="Unassembled WGS sequence"/>
</dbReference>
<protein>
    <submittedName>
        <fullName evidence="2">Uncharacterized protein</fullName>
    </submittedName>
</protein>
<keyword evidence="3" id="KW-1185">Reference proteome</keyword>
<name>A0A1Y2BIC4_9FUNG</name>
<feature type="non-terminal residue" evidence="2">
    <location>
        <position position="1"/>
    </location>
</feature>
<comment type="caution">
    <text evidence="2">The sequence shown here is derived from an EMBL/GenBank/DDBJ whole genome shotgun (WGS) entry which is preliminary data.</text>
</comment>
<dbReference type="OrthoDB" id="2158148at2759"/>
<reference evidence="2 3" key="1">
    <citation type="submission" date="2016-07" db="EMBL/GenBank/DDBJ databases">
        <title>Pervasive Adenine N6-methylation of Active Genes in Fungi.</title>
        <authorList>
            <consortium name="DOE Joint Genome Institute"/>
            <person name="Mondo S.J."/>
            <person name="Dannebaum R.O."/>
            <person name="Kuo R.C."/>
            <person name="Labutti K."/>
            <person name="Haridas S."/>
            <person name="Kuo A."/>
            <person name="Salamov A."/>
            <person name="Ahrendt S.R."/>
            <person name="Lipzen A."/>
            <person name="Sullivan W."/>
            <person name="Andreopoulos W.B."/>
            <person name="Clum A."/>
            <person name="Lindquist E."/>
            <person name="Daum C."/>
            <person name="Ramamoorthy G.K."/>
            <person name="Gryganskyi A."/>
            <person name="Culley D."/>
            <person name="Magnuson J.K."/>
            <person name="James T.Y."/>
            <person name="O'Malley M.A."/>
            <person name="Stajich J.E."/>
            <person name="Spatafora J.W."/>
            <person name="Visel A."/>
            <person name="Grigoriev I.V."/>
        </authorList>
    </citation>
    <scope>NUCLEOTIDE SEQUENCE [LARGE SCALE GENOMIC DNA]</scope>
    <source>
        <strain evidence="2 3">JEL800</strain>
    </source>
</reference>
<feature type="compositionally biased region" description="Polar residues" evidence="1">
    <location>
        <begin position="208"/>
        <end position="218"/>
    </location>
</feature>
<gene>
    <name evidence="2" type="ORF">BCR33DRAFT_722683</name>
</gene>
<sequence>IHFPKEDAISKPKSVADVDAAMTEMDRIYSTTFKNWITSEANIGYIPSTNVTYPFVLSLVLQWMTNGWNTASICELLLKLFYSYKIDSRKFTHLLAACNVANSLLIGETPQTTAKFIKHFTEGNNLIDESMKDAQLKEWGKEEIVELTRYIGHCMRWNDVFMMDFIIEYTSLLFTDNIQKAAMIASILKEFESLADRIIPEEIPIPMTRSSSNSTMFEPSSDSDVDSQPQEPTSEDEAIRREVFAIRNRSSSKFGTQREAIAFGMKVFGRVLLEAEVEARIETGCRSLNPWNVFEPCRCFERVDSKWDFDTDVVGSRGKDVTEE</sequence>